<keyword evidence="2" id="KW-1185">Reference proteome</keyword>
<dbReference type="EMBL" id="CAJVPW010001514">
    <property type="protein sequence ID" value="CAG8485937.1"/>
    <property type="molecule type" value="Genomic_DNA"/>
</dbReference>
<protein>
    <submittedName>
        <fullName evidence="1">17411_t:CDS:1</fullName>
    </submittedName>
</protein>
<name>A0ACA9KR68_9GLOM</name>
<accession>A0ACA9KR68</accession>
<sequence>MTALQKSYILAIALKYPRSSEIINIIDRQEEIFVVMIVHFVNKPRLIMISPART</sequence>
<proteinExistence type="predicted"/>
<reference evidence="1" key="1">
    <citation type="submission" date="2021-06" db="EMBL/GenBank/DDBJ databases">
        <authorList>
            <person name="Kallberg Y."/>
            <person name="Tangrot J."/>
            <person name="Rosling A."/>
        </authorList>
    </citation>
    <scope>NUCLEOTIDE SEQUENCE</scope>
    <source>
        <strain evidence="1">28 12/20/2015</strain>
    </source>
</reference>
<evidence type="ECO:0000313" key="2">
    <source>
        <dbReference type="Proteomes" id="UP000789366"/>
    </source>
</evidence>
<gene>
    <name evidence="1" type="ORF">SPELUC_LOCUS2337</name>
</gene>
<dbReference type="Proteomes" id="UP000789366">
    <property type="component" value="Unassembled WGS sequence"/>
</dbReference>
<comment type="caution">
    <text evidence="1">The sequence shown here is derived from an EMBL/GenBank/DDBJ whole genome shotgun (WGS) entry which is preliminary data.</text>
</comment>
<evidence type="ECO:0000313" key="1">
    <source>
        <dbReference type="EMBL" id="CAG8485937.1"/>
    </source>
</evidence>
<organism evidence="1 2">
    <name type="scientific">Cetraspora pellucida</name>
    <dbReference type="NCBI Taxonomy" id="1433469"/>
    <lineage>
        <taxon>Eukaryota</taxon>
        <taxon>Fungi</taxon>
        <taxon>Fungi incertae sedis</taxon>
        <taxon>Mucoromycota</taxon>
        <taxon>Glomeromycotina</taxon>
        <taxon>Glomeromycetes</taxon>
        <taxon>Diversisporales</taxon>
        <taxon>Gigasporaceae</taxon>
        <taxon>Cetraspora</taxon>
    </lineage>
</organism>